<evidence type="ECO:0008006" key="4">
    <source>
        <dbReference type="Google" id="ProtNLM"/>
    </source>
</evidence>
<comment type="caution">
    <text evidence="2">The sequence shown here is derived from an EMBL/GenBank/DDBJ whole genome shotgun (WGS) entry which is preliminary data.</text>
</comment>
<name>A0AAD8UN32_GLOAC</name>
<feature type="region of interest" description="Disordered" evidence="1">
    <location>
        <begin position="131"/>
        <end position="170"/>
    </location>
</feature>
<proteinExistence type="predicted"/>
<dbReference type="GeneID" id="85399393"/>
<gene>
    <name evidence="2" type="ORF">BDZ83DRAFT_778086</name>
</gene>
<reference evidence="2" key="1">
    <citation type="submission" date="2021-12" db="EMBL/GenBank/DDBJ databases">
        <title>Comparative genomics, transcriptomics and evolutionary studies reveal genomic signatures of adaptation to plant cell wall in hemibiotrophic fungi.</title>
        <authorList>
            <consortium name="DOE Joint Genome Institute"/>
            <person name="Baroncelli R."/>
            <person name="Diaz J.F."/>
            <person name="Benocci T."/>
            <person name="Peng M."/>
            <person name="Battaglia E."/>
            <person name="Haridas S."/>
            <person name="Andreopoulos W."/>
            <person name="Labutti K."/>
            <person name="Pangilinan J."/>
            <person name="Floch G.L."/>
            <person name="Makela M.R."/>
            <person name="Henrissat B."/>
            <person name="Grigoriev I.V."/>
            <person name="Crouch J.A."/>
            <person name="De Vries R.P."/>
            <person name="Sukno S.A."/>
            <person name="Thon M.R."/>
        </authorList>
    </citation>
    <scope>NUCLEOTIDE SEQUENCE</scope>
    <source>
        <strain evidence="2">CBS 112980</strain>
    </source>
</reference>
<evidence type="ECO:0000313" key="2">
    <source>
        <dbReference type="EMBL" id="KAK1725000.1"/>
    </source>
</evidence>
<keyword evidence="3" id="KW-1185">Reference proteome</keyword>
<evidence type="ECO:0000256" key="1">
    <source>
        <dbReference type="SAM" id="MobiDB-lite"/>
    </source>
</evidence>
<evidence type="ECO:0000313" key="3">
    <source>
        <dbReference type="Proteomes" id="UP001244207"/>
    </source>
</evidence>
<organism evidence="2 3">
    <name type="scientific">Glomerella acutata</name>
    <name type="common">Colletotrichum acutatum</name>
    <dbReference type="NCBI Taxonomy" id="27357"/>
    <lineage>
        <taxon>Eukaryota</taxon>
        <taxon>Fungi</taxon>
        <taxon>Dikarya</taxon>
        <taxon>Ascomycota</taxon>
        <taxon>Pezizomycotina</taxon>
        <taxon>Sordariomycetes</taxon>
        <taxon>Hypocreomycetidae</taxon>
        <taxon>Glomerellales</taxon>
        <taxon>Glomerellaceae</taxon>
        <taxon>Colletotrichum</taxon>
        <taxon>Colletotrichum acutatum species complex</taxon>
    </lineage>
</organism>
<sequence>MAFFLRHLTDPTSIAQEPSLSKVIQHVRETAVCLAVLGQVDHGTGLLTILHAHGIPPFDLREFGPEVFTEDFARCWTLGKGCDDNDNGTGTYYEVPVNPPRADPFTRIVFAFAWEHVGRWPRWATPVPESFSSSSSSYGDEAGQRHSHPSSGTGIEAAPSQHSNDEDDGRDTALDAIERYARTLVCNRFAPPWREDEETYELARELALGQDNRANPHGPIPMRLAGFWGLWERMLAPWQMNQVVKATGRVLALDLSVRLFRDAVDDGESSSDGGSSSVEENQYQPEEEIVDDGFLPDEAEEDEERDSDSCESSTHASNEEEESAIELWGRTIATLHTAQDQMPMLGSMRELWRYGWFTDPSKNALVKHLDTDLDHVREAADAGREMLRRRLERGPTRPYEGYTIAELARAIDENTRSCAPYAPDELRRRDDMLVERTIVGPVELDKDKIFRPETLFRYPVPSHQEIQDLEKRLELSAPLPDQYKAFFRVTDGMRPVWWNTSQHLRILAPLSKVTVQDDELPASMQLELLPSRGLADSTCVTWPLLRRVICISESGYEGDLWLVEPKYVSEAKDAFFQVYDHASAQDRRLLRREVEEVYGSIDGFRKLEWGLLMWTSWFTEMVPYRDLNALMDELARGSRRTVKEWTLHFDPSTRKLDARLYKTASALDPDKEVENVDDGKGNLVLSAPGTMAMGPLLYPENAMTTPMVDR</sequence>
<dbReference type="RefSeq" id="XP_060365055.1">
    <property type="nucleotide sequence ID" value="XM_060515495.1"/>
</dbReference>
<feature type="compositionally biased region" description="Low complexity" evidence="1">
    <location>
        <begin position="270"/>
        <end position="280"/>
    </location>
</feature>
<feature type="region of interest" description="Disordered" evidence="1">
    <location>
        <begin position="265"/>
        <end position="323"/>
    </location>
</feature>
<dbReference type="AlphaFoldDB" id="A0AAD8UN32"/>
<dbReference type="EMBL" id="JAHMHS010000046">
    <property type="protein sequence ID" value="KAK1725000.1"/>
    <property type="molecule type" value="Genomic_DNA"/>
</dbReference>
<accession>A0AAD8UN32</accession>
<feature type="compositionally biased region" description="Acidic residues" evidence="1">
    <location>
        <begin position="285"/>
        <end position="306"/>
    </location>
</feature>
<protein>
    <recommendedName>
        <fullName evidence="4">Knr4/Smi1-like domain-containing protein</fullName>
    </recommendedName>
</protein>
<dbReference type="Proteomes" id="UP001244207">
    <property type="component" value="Unassembled WGS sequence"/>
</dbReference>